<feature type="coiled-coil region" evidence="1">
    <location>
        <begin position="343"/>
        <end position="377"/>
    </location>
</feature>
<gene>
    <name evidence="3" type="ORF">ACFFK0_30245</name>
</gene>
<comment type="caution">
    <text evidence="3">The sequence shown here is derived from an EMBL/GenBank/DDBJ whole genome shotgun (WGS) entry which is preliminary data.</text>
</comment>
<name>A0ABV6DVK3_9BACL</name>
<evidence type="ECO:0000256" key="1">
    <source>
        <dbReference type="SAM" id="Coils"/>
    </source>
</evidence>
<accession>A0ABV6DVK3</accession>
<reference evidence="3 4" key="1">
    <citation type="submission" date="2024-09" db="EMBL/GenBank/DDBJ databases">
        <authorList>
            <person name="Sun Q."/>
            <person name="Mori K."/>
        </authorList>
    </citation>
    <scope>NUCLEOTIDE SEQUENCE [LARGE SCALE GENOMIC DNA]</scope>
    <source>
        <strain evidence="3 4">CCM 7759</strain>
    </source>
</reference>
<proteinExistence type="predicted"/>
<keyword evidence="1" id="KW-0175">Coiled coil</keyword>
<dbReference type="EMBL" id="JBHLWN010000124">
    <property type="protein sequence ID" value="MFC0216682.1"/>
    <property type="molecule type" value="Genomic_DNA"/>
</dbReference>
<dbReference type="InterPro" id="IPR041538">
    <property type="entry name" value="RavA-like_AAA_lid"/>
</dbReference>
<evidence type="ECO:0000259" key="2">
    <source>
        <dbReference type="SMART" id="SM00382"/>
    </source>
</evidence>
<evidence type="ECO:0000313" key="4">
    <source>
        <dbReference type="Proteomes" id="UP001589776"/>
    </source>
</evidence>
<dbReference type="PANTHER" id="PTHR32204">
    <property type="entry name" value="ATPASE RAVA"/>
    <property type="match status" value="1"/>
</dbReference>
<dbReference type="PANTHER" id="PTHR32204:SF0">
    <property type="entry name" value="ATPASE RAVA"/>
    <property type="match status" value="1"/>
</dbReference>
<dbReference type="Pfam" id="PF17868">
    <property type="entry name" value="AAA_lid_8"/>
    <property type="match status" value="1"/>
</dbReference>
<protein>
    <submittedName>
        <fullName evidence="3">AAA family ATPase</fullName>
    </submittedName>
</protein>
<dbReference type="Pfam" id="PF20030">
    <property type="entry name" value="bpMoxR"/>
    <property type="match status" value="1"/>
</dbReference>
<sequence>MSTTTASTDLTSKLQKVISVLEQRFLEREELIRLLLLGIASGENVLMVGPPGTAKSGLAHTVAQLFGGGGRFFDYLLTRFTTPDEMFGPVSLQQLKQDEFVRRTEGYLPSAEFAFLDEIFKANSAILNALLSILNERVFFNGREKQQVPLVFLMAASNELPEENEQLAALYDRFLFRYEVSYMKTIASYERMFDTPKEPVPALLSVRDLKDIQRRAEGVELSEAIIYMLFQLKTVMEEKEYVVSDRRWKKIGNVWRTSAALNGRTSVSVWDTVYTPHMLWDFPEDLSPLKELFDGVFQEALKREMERELPLGQYDQVLRKWLEREDELHSFQFKREVGANVPKETAERLRRALDESRAELEETARALAKRLTAWQLREQKLDDWIRSQNVLILHADTYAAKFTRLRIQGERILQQLQGLYRTLNDKDIPGFTYDYTL</sequence>
<dbReference type="InterPro" id="IPR050513">
    <property type="entry name" value="RavA_ATPases"/>
</dbReference>
<keyword evidence="4" id="KW-1185">Reference proteome</keyword>
<organism evidence="3 4">
    <name type="scientific">Paenibacillus chartarius</name>
    <dbReference type="NCBI Taxonomy" id="747481"/>
    <lineage>
        <taxon>Bacteria</taxon>
        <taxon>Bacillati</taxon>
        <taxon>Bacillota</taxon>
        <taxon>Bacilli</taxon>
        <taxon>Bacillales</taxon>
        <taxon>Paenibacillaceae</taxon>
        <taxon>Paenibacillus</taxon>
    </lineage>
</organism>
<evidence type="ECO:0000313" key="3">
    <source>
        <dbReference type="EMBL" id="MFC0216682.1"/>
    </source>
</evidence>
<dbReference type="Gene3D" id="3.40.50.300">
    <property type="entry name" value="P-loop containing nucleotide triphosphate hydrolases"/>
    <property type="match status" value="1"/>
</dbReference>
<dbReference type="InterPro" id="IPR045427">
    <property type="entry name" value="MoxR"/>
</dbReference>
<dbReference type="InterPro" id="IPR003593">
    <property type="entry name" value="AAA+_ATPase"/>
</dbReference>
<dbReference type="SMART" id="SM00382">
    <property type="entry name" value="AAA"/>
    <property type="match status" value="1"/>
</dbReference>
<dbReference type="Proteomes" id="UP001589776">
    <property type="component" value="Unassembled WGS sequence"/>
</dbReference>
<dbReference type="CDD" id="cd00009">
    <property type="entry name" value="AAA"/>
    <property type="match status" value="1"/>
</dbReference>
<dbReference type="SUPFAM" id="SSF52540">
    <property type="entry name" value="P-loop containing nucleoside triphosphate hydrolases"/>
    <property type="match status" value="1"/>
</dbReference>
<dbReference type="InterPro" id="IPR027417">
    <property type="entry name" value="P-loop_NTPase"/>
</dbReference>
<dbReference type="RefSeq" id="WP_377475099.1">
    <property type="nucleotide sequence ID" value="NZ_JBHLWN010000124.1"/>
</dbReference>
<feature type="domain" description="AAA+ ATPase" evidence="2">
    <location>
        <begin position="41"/>
        <end position="184"/>
    </location>
</feature>